<dbReference type="GO" id="GO:0042148">
    <property type="term" value="P:DNA strand invasion"/>
    <property type="evidence" value="ECO:0007669"/>
    <property type="project" value="TreeGrafter"/>
</dbReference>
<dbReference type="GO" id="GO:0003697">
    <property type="term" value="F:single-stranded DNA binding"/>
    <property type="evidence" value="ECO:0007669"/>
    <property type="project" value="TreeGrafter"/>
</dbReference>
<evidence type="ECO:0008006" key="5">
    <source>
        <dbReference type="Google" id="ProtNLM"/>
    </source>
</evidence>
<dbReference type="InterPro" id="IPR051988">
    <property type="entry name" value="HRR_RAD51_Paralog"/>
</dbReference>
<dbReference type="SUPFAM" id="SSF52540">
    <property type="entry name" value="P-loop containing nucleoside triphosphate hydrolases"/>
    <property type="match status" value="1"/>
</dbReference>
<dbReference type="InterPro" id="IPR027417">
    <property type="entry name" value="P-loop_NTPase"/>
</dbReference>
<dbReference type="GO" id="GO:0005657">
    <property type="term" value="C:replication fork"/>
    <property type="evidence" value="ECO:0007669"/>
    <property type="project" value="TreeGrafter"/>
</dbReference>
<dbReference type="PANTHER" id="PTHR46457:SF1">
    <property type="entry name" value="DNA REPAIR PROTEIN RAD51 HOMOLOG 4"/>
    <property type="match status" value="1"/>
</dbReference>
<dbReference type="Gene3D" id="3.40.50.300">
    <property type="entry name" value="P-loop containing nucleotide triphosphate hydrolases"/>
    <property type="match status" value="1"/>
</dbReference>
<accession>A0A7J7IF16</accession>
<dbReference type="GO" id="GO:0007131">
    <property type="term" value="P:reciprocal meiotic recombination"/>
    <property type="evidence" value="ECO:0007669"/>
    <property type="project" value="TreeGrafter"/>
</dbReference>
<evidence type="ECO:0000256" key="2">
    <source>
        <dbReference type="ARBA" id="ARBA00023242"/>
    </source>
</evidence>
<keyword evidence="4" id="KW-1185">Reference proteome</keyword>
<reference evidence="3 4" key="1">
    <citation type="journal article" date="2020" name="J. Phycol.">
        <title>Comparative genome analysis reveals Cyanidiococcus gen. nov., a new extremophilic red algal genus sister to Cyanidioschyzon (Cyanidioschyzonaceae, Rhodophyta).</title>
        <authorList>
            <person name="Liu S.-L."/>
            <person name="Chiang Y.-R."/>
            <person name="Yoon H.S."/>
            <person name="Fu H.-Y."/>
        </authorList>
    </citation>
    <scope>NUCLEOTIDE SEQUENCE [LARGE SCALE GENOMIC DNA]</scope>
    <source>
        <strain evidence="3 4">THAL066</strain>
    </source>
</reference>
<dbReference type="PANTHER" id="PTHR46457">
    <property type="entry name" value="DNA REPAIR PROTEIN RAD51 HOMOLOG 4"/>
    <property type="match status" value="1"/>
</dbReference>
<dbReference type="GO" id="GO:0005815">
    <property type="term" value="C:microtubule organizing center"/>
    <property type="evidence" value="ECO:0007669"/>
    <property type="project" value="TreeGrafter"/>
</dbReference>
<evidence type="ECO:0000313" key="3">
    <source>
        <dbReference type="EMBL" id="KAF6001685.1"/>
    </source>
</evidence>
<evidence type="ECO:0000313" key="4">
    <source>
        <dbReference type="Proteomes" id="UP000530660"/>
    </source>
</evidence>
<proteinExistence type="predicted"/>
<evidence type="ECO:0000256" key="1">
    <source>
        <dbReference type="ARBA" id="ARBA00004123"/>
    </source>
</evidence>
<gene>
    <name evidence="3" type="ORF">F1559_001462</name>
</gene>
<organism evidence="3 4">
    <name type="scientific">Cyanidiococcus yangmingshanensis</name>
    <dbReference type="NCBI Taxonomy" id="2690220"/>
    <lineage>
        <taxon>Eukaryota</taxon>
        <taxon>Rhodophyta</taxon>
        <taxon>Bangiophyceae</taxon>
        <taxon>Cyanidiales</taxon>
        <taxon>Cyanidiaceae</taxon>
        <taxon>Cyanidiococcus</taxon>
    </lineage>
</organism>
<name>A0A7J7IF16_9RHOD</name>
<dbReference type="GO" id="GO:0033063">
    <property type="term" value="C:Rad51B-Rad51C-Rad51D-XRCC2 complex"/>
    <property type="evidence" value="ECO:0007669"/>
    <property type="project" value="TreeGrafter"/>
</dbReference>
<dbReference type="Proteomes" id="UP000530660">
    <property type="component" value="Unassembled WGS sequence"/>
</dbReference>
<dbReference type="GO" id="GO:0000723">
    <property type="term" value="P:telomere maintenance"/>
    <property type="evidence" value="ECO:0007669"/>
    <property type="project" value="TreeGrafter"/>
</dbReference>
<dbReference type="OrthoDB" id="336321at2759"/>
<comment type="subcellular location">
    <subcellularLocation>
        <location evidence="1">Nucleus</location>
    </subcellularLocation>
</comment>
<protein>
    <recommendedName>
        <fullName evidence="5">DNA repair protein rad51d</fullName>
    </recommendedName>
</protein>
<dbReference type="AlphaFoldDB" id="A0A7J7IF16"/>
<dbReference type="GO" id="GO:0000724">
    <property type="term" value="P:double-strand break repair via homologous recombination"/>
    <property type="evidence" value="ECO:0007669"/>
    <property type="project" value="TreeGrafter"/>
</dbReference>
<keyword evidence="2" id="KW-0539">Nucleus</keyword>
<dbReference type="EMBL" id="VWRR01000013">
    <property type="protein sequence ID" value="KAF6001685.1"/>
    <property type="molecule type" value="Genomic_DNA"/>
</dbReference>
<comment type="caution">
    <text evidence="3">The sequence shown here is derived from an EMBL/GenBank/DDBJ whole genome shotgun (WGS) entry which is preliminary data.</text>
</comment>
<dbReference type="GO" id="GO:0008094">
    <property type="term" value="F:ATP-dependent activity, acting on DNA"/>
    <property type="evidence" value="ECO:0007669"/>
    <property type="project" value="TreeGrafter"/>
</dbReference>
<dbReference type="GO" id="GO:0000400">
    <property type="term" value="F:four-way junction DNA binding"/>
    <property type="evidence" value="ECO:0007669"/>
    <property type="project" value="TreeGrafter"/>
</dbReference>
<sequence>MEPSVQRKNENEAQAEHLLSVANDLTMKLPLFEELETLHERALLYEQLLGRSGVEELDIALDGGLRPGQYVEVRGPSGAGKSLLCLSILKHNFQSFRVAYLDSENHHLSLARWEPSSSGPVVFGETRLYRVFQVEDVLEALHRVDAAEERLLCNYMLTRHNGAKIRPLLLIFDAVSSFVAALVDVDPEVLIQIGLLLRKIASSYQAIVLVSNSFPASLWVSRCAPVPPSGLLIETSPFLTVYTGLKCIKLGAP</sequence>